<sequence>MPKRTEACSPPNGSAWNVKLGCNRVAGIEISIYISSACNSKPLSGCICNLDLHCTGHEYIVTSSFAIFTMAKIRDFMQS</sequence>
<dbReference type="VEuPathDB" id="FungiDB:I7I52_09934"/>
<accession>A0A8H8D4K8</accession>
<organism evidence="1 2">
    <name type="scientific">Ajellomyces capsulatus</name>
    <name type="common">Darling's disease fungus</name>
    <name type="synonym">Histoplasma capsulatum</name>
    <dbReference type="NCBI Taxonomy" id="5037"/>
    <lineage>
        <taxon>Eukaryota</taxon>
        <taxon>Fungi</taxon>
        <taxon>Dikarya</taxon>
        <taxon>Ascomycota</taxon>
        <taxon>Pezizomycotina</taxon>
        <taxon>Eurotiomycetes</taxon>
        <taxon>Eurotiomycetidae</taxon>
        <taxon>Onygenales</taxon>
        <taxon>Ajellomycetaceae</taxon>
        <taxon>Histoplasma</taxon>
    </lineage>
</organism>
<dbReference type="Proteomes" id="UP000670092">
    <property type="component" value="Unassembled WGS sequence"/>
</dbReference>
<dbReference type="AlphaFoldDB" id="A0A8H8D4K8"/>
<name>A0A8H8D4K8_AJECA</name>
<comment type="caution">
    <text evidence="1">The sequence shown here is derived from an EMBL/GenBank/DDBJ whole genome shotgun (WGS) entry which is preliminary data.</text>
</comment>
<proteinExistence type="predicted"/>
<dbReference type="EMBL" id="JAEVHI010000002">
    <property type="protein sequence ID" value="KAG5299568.1"/>
    <property type="molecule type" value="Genomic_DNA"/>
</dbReference>
<reference evidence="1 2" key="1">
    <citation type="submission" date="2021-01" db="EMBL/GenBank/DDBJ databases">
        <title>Chromosome-level genome assembly of a human fungal pathogen reveals clustering of transcriptionally co-regulated genes.</title>
        <authorList>
            <person name="Voorhies M."/>
            <person name="Cohen S."/>
            <person name="Shea T.P."/>
            <person name="Petrus S."/>
            <person name="Munoz J.F."/>
            <person name="Poplawski S."/>
            <person name="Goldman W.E."/>
            <person name="Michael T."/>
            <person name="Cuomo C.A."/>
            <person name="Sil A."/>
            <person name="Beyhan S."/>
        </authorList>
    </citation>
    <scope>NUCLEOTIDE SEQUENCE [LARGE SCALE GENOMIC DNA]</scope>
    <source>
        <strain evidence="1 2">G184AR</strain>
    </source>
</reference>
<evidence type="ECO:0000313" key="1">
    <source>
        <dbReference type="EMBL" id="KAG5299568.1"/>
    </source>
</evidence>
<protein>
    <submittedName>
        <fullName evidence="1">Uncharacterized protein</fullName>
    </submittedName>
</protein>
<gene>
    <name evidence="1" type="ORF">I7I52_09934</name>
</gene>
<evidence type="ECO:0000313" key="2">
    <source>
        <dbReference type="Proteomes" id="UP000670092"/>
    </source>
</evidence>